<dbReference type="RefSeq" id="WP_245733277.1">
    <property type="nucleotide sequence ID" value="NZ_FNIX01000002.1"/>
</dbReference>
<dbReference type="EMBL" id="FNIX01000002">
    <property type="protein sequence ID" value="SDO31780.1"/>
    <property type="molecule type" value="Genomic_DNA"/>
</dbReference>
<dbReference type="Proteomes" id="UP000199691">
    <property type="component" value="Unassembled WGS sequence"/>
</dbReference>
<name>A0A1H0IKH6_9PSEU</name>
<dbReference type="PANTHER" id="PTHR48081:SF8">
    <property type="entry name" value="ALPHA_BETA HYDROLASE FOLD-3 DOMAIN-CONTAINING PROTEIN-RELATED"/>
    <property type="match status" value="1"/>
</dbReference>
<keyword evidence="4" id="KW-1185">Reference proteome</keyword>
<evidence type="ECO:0000256" key="1">
    <source>
        <dbReference type="ARBA" id="ARBA00022801"/>
    </source>
</evidence>
<dbReference type="InterPro" id="IPR013094">
    <property type="entry name" value="AB_hydrolase_3"/>
</dbReference>
<protein>
    <submittedName>
        <fullName evidence="3">Acetyl esterase/lipase</fullName>
    </submittedName>
</protein>
<dbReference type="PANTHER" id="PTHR48081">
    <property type="entry name" value="AB HYDROLASE SUPERFAMILY PROTEIN C4A8.06C"/>
    <property type="match status" value="1"/>
</dbReference>
<evidence type="ECO:0000313" key="3">
    <source>
        <dbReference type="EMBL" id="SDO31780.1"/>
    </source>
</evidence>
<dbReference type="AlphaFoldDB" id="A0A1H0IKH6"/>
<organism evidence="3 4">
    <name type="scientific">Lentzea jiangxiensis</name>
    <dbReference type="NCBI Taxonomy" id="641025"/>
    <lineage>
        <taxon>Bacteria</taxon>
        <taxon>Bacillati</taxon>
        <taxon>Actinomycetota</taxon>
        <taxon>Actinomycetes</taxon>
        <taxon>Pseudonocardiales</taxon>
        <taxon>Pseudonocardiaceae</taxon>
        <taxon>Lentzea</taxon>
    </lineage>
</organism>
<evidence type="ECO:0000259" key="2">
    <source>
        <dbReference type="Pfam" id="PF07859"/>
    </source>
</evidence>
<dbReference type="GO" id="GO:0016787">
    <property type="term" value="F:hydrolase activity"/>
    <property type="evidence" value="ECO:0007669"/>
    <property type="project" value="UniProtKB-KW"/>
</dbReference>
<dbReference type="STRING" id="641025.SAMN05421507_102140"/>
<reference evidence="4" key="1">
    <citation type="submission" date="2016-10" db="EMBL/GenBank/DDBJ databases">
        <authorList>
            <person name="Varghese N."/>
            <person name="Submissions S."/>
        </authorList>
    </citation>
    <scope>NUCLEOTIDE SEQUENCE [LARGE SCALE GENOMIC DNA]</scope>
    <source>
        <strain evidence="4">CGMCC 4.6609</strain>
    </source>
</reference>
<dbReference type="InterPro" id="IPR029058">
    <property type="entry name" value="AB_hydrolase_fold"/>
</dbReference>
<dbReference type="Pfam" id="PF07859">
    <property type="entry name" value="Abhydrolase_3"/>
    <property type="match status" value="1"/>
</dbReference>
<proteinExistence type="predicted"/>
<keyword evidence="1" id="KW-0378">Hydrolase</keyword>
<dbReference type="SUPFAM" id="SSF53474">
    <property type="entry name" value="alpha/beta-Hydrolases"/>
    <property type="match status" value="1"/>
</dbReference>
<dbReference type="InterPro" id="IPR050300">
    <property type="entry name" value="GDXG_lipolytic_enzyme"/>
</dbReference>
<accession>A0A1H0IKH6</accession>
<evidence type="ECO:0000313" key="4">
    <source>
        <dbReference type="Proteomes" id="UP000199691"/>
    </source>
</evidence>
<gene>
    <name evidence="3" type="ORF">SAMN05421507_102140</name>
</gene>
<sequence>MTAGNRRNLAGFVDPKLAGFAEESRALNAARGTRRGPRTLDELRAIRSQAPPGARVVEAGGRRVPIRVCSPTGTAPRGVYLNFHGGGFYLGPTAQDGERNQRLADSLGVVVVGVDHRLAPENPWPAAPDDCETAALWLLEKDRFGTNRFVIGGFSAGATLAMTTLLRLKDRGLGDRFSGAALQFGTYDLSGLTPAGRRIADEFFLEAYAGHAPDRTLPDISPVYGDLRGLPPLLMVVGELDVLLEDNLAMAARVWAAGGEADLRVYPESLHGFTNRETGMARAARHDIREWLTRRLRA</sequence>
<dbReference type="Gene3D" id="3.40.50.1820">
    <property type="entry name" value="alpha/beta hydrolase"/>
    <property type="match status" value="1"/>
</dbReference>
<feature type="domain" description="Alpha/beta hydrolase fold-3" evidence="2">
    <location>
        <begin position="81"/>
        <end position="274"/>
    </location>
</feature>